<evidence type="ECO:0000256" key="5">
    <source>
        <dbReference type="NCBIfam" id="TIGR02228"/>
    </source>
</evidence>
<sequence>MSHTFADGPAVVVDDHDGAPEAQTIGVVQTQIRIAGIVGGTVLACVAIGWIFGLSVLVFATGSMAPTMPAGTAAIVERIDASTVKIGDVVTVPRPGQTLPVTHRVVSVSTVDGDTSARSLVLRGDANDANDREPYVVEQVERVLVAVPGAGRVIGVAQSPFGVGLAAAVVVMGLLWSFWPAQRRNGTDAEAGADDADAPMASDE</sequence>
<evidence type="ECO:0000256" key="2">
    <source>
        <dbReference type="ARBA" id="ARBA00022692"/>
    </source>
</evidence>
<keyword evidence="4 6" id="KW-0472">Membrane</keyword>
<gene>
    <name evidence="8" type="ORF">CLV49_1266</name>
    <name evidence="9" type="ORF">ELQ93_12870</name>
</gene>
<organism evidence="8 10">
    <name type="scientific">Labedella gwakjiensis</name>
    <dbReference type="NCBI Taxonomy" id="390269"/>
    <lineage>
        <taxon>Bacteria</taxon>
        <taxon>Bacillati</taxon>
        <taxon>Actinomycetota</taxon>
        <taxon>Actinomycetes</taxon>
        <taxon>Micrococcales</taxon>
        <taxon>Microbacteriaceae</taxon>
        <taxon>Labedella</taxon>
    </lineage>
</organism>
<dbReference type="NCBIfam" id="TIGR02228">
    <property type="entry name" value="sigpep_I_arch"/>
    <property type="match status" value="1"/>
</dbReference>
<keyword evidence="11" id="KW-1185">Reference proteome</keyword>
<dbReference type="RefSeq" id="WP_106562775.1">
    <property type="nucleotide sequence ID" value="NZ_PYAU01000001.1"/>
</dbReference>
<dbReference type="InterPro" id="IPR036286">
    <property type="entry name" value="LexA/Signal_pep-like_sf"/>
</dbReference>
<dbReference type="GO" id="GO:0016020">
    <property type="term" value="C:membrane"/>
    <property type="evidence" value="ECO:0007669"/>
    <property type="project" value="UniProtKB-SubCell"/>
</dbReference>
<reference evidence="8 10" key="1">
    <citation type="submission" date="2018-03" db="EMBL/GenBank/DDBJ databases">
        <title>Genomic Encyclopedia of Archaeal and Bacterial Type Strains, Phase II (KMG-II): from individual species to whole genera.</title>
        <authorList>
            <person name="Goeker M."/>
        </authorList>
    </citation>
    <scope>NUCLEOTIDE SEQUENCE [LARGE SCALE GENOMIC DNA]</scope>
    <source>
        <strain evidence="8 10">DSM 21548</strain>
    </source>
</reference>
<evidence type="ECO:0000256" key="3">
    <source>
        <dbReference type="ARBA" id="ARBA00022989"/>
    </source>
</evidence>
<dbReference type="SUPFAM" id="SSF51306">
    <property type="entry name" value="LexA/Signal peptidase"/>
    <property type="match status" value="1"/>
</dbReference>
<dbReference type="Proteomes" id="UP000241203">
    <property type="component" value="Unassembled WGS sequence"/>
</dbReference>
<evidence type="ECO:0000256" key="1">
    <source>
        <dbReference type="ARBA" id="ARBA00004370"/>
    </source>
</evidence>
<dbReference type="OrthoDB" id="3790724at2"/>
<evidence type="ECO:0000313" key="11">
    <source>
        <dbReference type="Proteomes" id="UP000268291"/>
    </source>
</evidence>
<evidence type="ECO:0000256" key="6">
    <source>
        <dbReference type="SAM" id="Phobius"/>
    </source>
</evidence>
<dbReference type="GO" id="GO:0004252">
    <property type="term" value="F:serine-type endopeptidase activity"/>
    <property type="evidence" value="ECO:0007669"/>
    <property type="project" value="UniProtKB-UniRule"/>
</dbReference>
<feature type="domain" description="Peptidase S26" evidence="7">
    <location>
        <begin position="41"/>
        <end position="108"/>
    </location>
</feature>
<feature type="transmembrane region" description="Helical" evidence="6">
    <location>
        <begin position="34"/>
        <end position="60"/>
    </location>
</feature>
<evidence type="ECO:0000313" key="8">
    <source>
        <dbReference type="EMBL" id="PSL37659.1"/>
    </source>
</evidence>
<dbReference type="Proteomes" id="UP000268291">
    <property type="component" value="Unassembled WGS sequence"/>
</dbReference>
<evidence type="ECO:0000313" key="10">
    <source>
        <dbReference type="Proteomes" id="UP000241203"/>
    </source>
</evidence>
<keyword evidence="2 6" id="KW-0812">Transmembrane</keyword>
<protein>
    <recommendedName>
        <fullName evidence="5">Signal peptidase I</fullName>
        <ecNumber evidence="5">3.4.21.89</ecNumber>
    </recommendedName>
</protein>
<dbReference type="EMBL" id="PYAU01000001">
    <property type="protein sequence ID" value="PSL37659.1"/>
    <property type="molecule type" value="Genomic_DNA"/>
</dbReference>
<dbReference type="EMBL" id="RZGY01000001">
    <property type="protein sequence ID" value="RUQ87746.1"/>
    <property type="molecule type" value="Genomic_DNA"/>
</dbReference>
<reference evidence="9 11" key="2">
    <citation type="submission" date="2018-12" db="EMBL/GenBank/DDBJ databases">
        <authorList>
            <person name="hu s."/>
            <person name="Xu Y."/>
            <person name="Xu B."/>
            <person name="Li F."/>
        </authorList>
    </citation>
    <scope>NUCLEOTIDE SEQUENCE [LARGE SCALE GENOMIC DNA]</scope>
    <source>
        <strain evidence="9 11">KSW2-17</strain>
    </source>
</reference>
<comment type="caution">
    <text evidence="8">The sequence shown here is derived from an EMBL/GenBank/DDBJ whole genome shotgun (WGS) entry which is preliminary data.</text>
</comment>
<dbReference type="InterPro" id="IPR001733">
    <property type="entry name" value="Peptidase_S26B"/>
</dbReference>
<dbReference type="GO" id="GO:0009003">
    <property type="term" value="F:signal peptidase activity"/>
    <property type="evidence" value="ECO:0007669"/>
    <property type="project" value="UniProtKB-EC"/>
</dbReference>
<feature type="transmembrane region" description="Helical" evidence="6">
    <location>
        <begin position="161"/>
        <end position="179"/>
    </location>
</feature>
<dbReference type="EC" id="3.4.21.89" evidence="5"/>
<proteinExistence type="predicted"/>
<comment type="subcellular location">
    <subcellularLocation>
        <location evidence="1">Membrane</location>
    </subcellularLocation>
</comment>
<dbReference type="CDD" id="cd06530">
    <property type="entry name" value="S26_SPase_I"/>
    <property type="match status" value="1"/>
</dbReference>
<keyword evidence="3 6" id="KW-1133">Transmembrane helix</keyword>
<evidence type="ECO:0000256" key="4">
    <source>
        <dbReference type="ARBA" id="ARBA00023136"/>
    </source>
</evidence>
<evidence type="ECO:0000313" key="9">
    <source>
        <dbReference type="EMBL" id="RUQ87746.1"/>
    </source>
</evidence>
<name>A0A2P8GUL6_9MICO</name>
<dbReference type="Pfam" id="PF10502">
    <property type="entry name" value="Peptidase_S26"/>
    <property type="match status" value="1"/>
</dbReference>
<dbReference type="InterPro" id="IPR019533">
    <property type="entry name" value="Peptidase_S26"/>
</dbReference>
<dbReference type="GO" id="GO:0006465">
    <property type="term" value="P:signal peptide processing"/>
    <property type="evidence" value="ECO:0007669"/>
    <property type="project" value="UniProtKB-UniRule"/>
</dbReference>
<evidence type="ECO:0000259" key="7">
    <source>
        <dbReference type="Pfam" id="PF10502"/>
    </source>
</evidence>
<accession>A0A2P8GUL6</accession>
<dbReference type="AlphaFoldDB" id="A0A2P8GUL6"/>
<keyword evidence="9" id="KW-0378">Hydrolase</keyword>